<dbReference type="Gene3D" id="3.10.180.10">
    <property type="entry name" value="2,3-Dihydroxybiphenyl 1,2-Dioxygenase, domain 1"/>
    <property type="match status" value="2"/>
</dbReference>
<name>A0A3A5KXG1_9HYPH</name>
<dbReference type="PROSITE" id="PS00934">
    <property type="entry name" value="GLYOXALASE_I_1"/>
    <property type="match status" value="1"/>
</dbReference>
<dbReference type="InterPro" id="IPR050383">
    <property type="entry name" value="GlyoxalaseI/FosfomycinResist"/>
</dbReference>
<evidence type="ECO:0000259" key="3">
    <source>
        <dbReference type="PROSITE" id="PS51819"/>
    </source>
</evidence>
<dbReference type="PANTHER" id="PTHR21366:SF14">
    <property type="entry name" value="GLYOXALASE DOMAIN-CONTAINING PROTEIN 5"/>
    <property type="match status" value="1"/>
</dbReference>
<proteinExistence type="predicted"/>
<evidence type="ECO:0000313" key="5">
    <source>
        <dbReference type="Proteomes" id="UP000272706"/>
    </source>
</evidence>
<protein>
    <submittedName>
        <fullName evidence="4">Glyoxalase</fullName>
    </submittedName>
</protein>
<dbReference type="InterPro" id="IPR004360">
    <property type="entry name" value="Glyas_Fos-R_dOase_dom"/>
</dbReference>
<dbReference type="CDD" id="cd08343">
    <property type="entry name" value="ED_TypeI_classII_C"/>
    <property type="match status" value="1"/>
</dbReference>
<dbReference type="InterPro" id="IPR029068">
    <property type="entry name" value="Glyas_Bleomycin-R_OHBP_Dase"/>
</dbReference>
<dbReference type="AlphaFoldDB" id="A0A3A5KXG1"/>
<dbReference type="RefSeq" id="WP_120013304.1">
    <property type="nucleotide sequence ID" value="NZ_QZWZ01000003.1"/>
</dbReference>
<dbReference type="GO" id="GO:0046872">
    <property type="term" value="F:metal ion binding"/>
    <property type="evidence" value="ECO:0007669"/>
    <property type="project" value="UniProtKB-KW"/>
</dbReference>
<accession>A0A3A5KXG1</accession>
<dbReference type="PROSITE" id="PS51819">
    <property type="entry name" value="VOC"/>
    <property type="match status" value="2"/>
</dbReference>
<dbReference type="Pfam" id="PF00903">
    <property type="entry name" value="Glyoxalase"/>
    <property type="match status" value="2"/>
</dbReference>
<dbReference type="EMBL" id="QZWZ01000003">
    <property type="protein sequence ID" value="RJT41450.1"/>
    <property type="molecule type" value="Genomic_DNA"/>
</dbReference>
<dbReference type="SUPFAM" id="SSF54593">
    <property type="entry name" value="Glyoxalase/Bleomycin resistance protein/Dihydroxybiphenyl dioxygenase"/>
    <property type="match status" value="1"/>
</dbReference>
<evidence type="ECO:0000256" key="2">
    <source>
        <dbReference type="SAM" id="MobiDB-lite"/>
    </source>
</evidence>
<feature type="domain" description="VOC" evidence="3">
    <location>
        <begin position="134"/>
        <end position="247"/>
    </location>
</feature>
<dbReference type="InterPro" id="IPR018146">
    <property type="entry name" value="Glyoxalase_1_CS"/>
</dbReference>
<reference evidence="4 5" key="1">
    <citation type="submission" date="2018-09" db="EMBL/GenBank/DDBJ databases">
        <title>Mesorhizobium carmichaelinearum sp. nov. isolated from Carmichaelinea spp. root nodules in New Zealand.</title>
        <authorList>
            <person name="De Meyer S.E."/>
        </authorList>
    </citation>
    <scope>NUCLEOTIDE SEQUENCE [LARGE SCALE GENOMIC DNA]</scope>
    <source>
        <strain evidence="4 5">ICMP19557</strain>
    </source>
</reference>
<dbReference type="GO" id="GO:0004462">
    <property type="term" value="F:lactoylglutathione lyase activity"/>
    <property type="evidence" value="ECO:0007669"/>
    <property type="project" value="InterPro"/>
</dbReference>
<keyword evidence="1" id="KW-0479">Metal-binding</keyword>
<feature type="region of interest" description="Disordered" evidence="2">
    <location>
        <begin position="260"/>
        <end position="294"/>
    </location>
</feature>
<keyword evidence="5" id="KW-1185">Reference proteome</keyword>
<evidence type="ECO:0000256" key="1">
    <source>
        <dbReference type="ARBA" id="ARBA00022723"/>
    </source>
</evidence>
<dbReference type="PANTHER" id="PTHR21366">
    <property type="entry name" value="GLYOXALASE FAMILY PROTEIN"/>
    <property type="match status" value="1"/>
</dbReference>
<gene>
    <name evidence="4" type="ORF">D3227_06630</name>
</gene>
<dbReference type="Proteomes" id="UP000272706">
    <property type="component" value="Unassembled WGS sequence"/>
</dbReference>
<evidence type="ECO:0000313" key="4">
    <source>
        <dbReference type="EMBL" id="RJT41450.1"/>
    </source>
</evidence>
<dbReference type="InterPro" id="IPR037523">
    <property type="entry name" value="VOC_core"/>
</dbReference>
<sequence>MIRINRLAYATIETPDLDRQSDYYREVLGLTAGYSDRKTIFLHAALDRHSVILRSGDRAACTELGLHIAHHENLSALQTQLASNGVVVERRSDSQPGVADSLVFTDPKGTMITVFNEPEQPVPTTGGVGAAPTTIGHVAFNVEDVAATVDFYCNVLGFRFSDAIEDFFVWLRCNPNHHSVNFVRGKRIKMHHLAFEVRDWNHLQTSCDFLSKAGYPTIWGPGRHGCGHNIFTYHRDPDGNIIELFAELDQMREELGYFEPRPWHRQRPQQPKVWPSNPAASNLWGPMPPPDFLD</sequence>
<feature type="domain" description="VOC" evidence="3">
    <location>
        <begin position="6"/>
        <end position="117"/>
    </location>
</feature>
<comment type="caution">
    <text evidence="4">The sequence shown here is derived from an EMBL/GenBank/DDBJ whole genome shotgun (WGS) entry which is preliminary data.</text>
</comment>
<organism evidence="4 5">
    <name type="scientific">Mesorhizobium waimense</name>
    <dbReference type="NCBI Taxonomy" id="1300307"/>
    <lineage>
        <taxon>Bacteria</taxon>
        <taxon>Pseudomonadati</taxon>
        <taxon>Pseudomonadota</taxon>
        <taxon>Alphaproteobacteria</taxon>
        <taxon>Hyphomicrobiales</taxon>
        <taxon>Phyllobacteriaceae</taxon>
        <taxon>Mesorhizobium</taxon>
    </lineage>
</organism>
<dbReference type="OrthoDB" id="9803142at2"/>